<dbReference type="GO" id="GO:0016887">
    <property type="term" value="F:ATP hydrolysis activity"/>
    <property type="evidence" value="ECO:0007669"/>
    <property type="project" value="InterPro"/>
</dbReference>
<evidence type="ECO:0000256" key="5">
    <source>
        <dbReference type="ARBA" id="ARBA00022741"/>
    </source>
</evidence>
<keyword evidence="3 9" id="KW-0812">Transmembrane</keyword>
<dbReference type="PANTHER" id="PTHR19229">
    <property type="entry name" value="ATP-BINDING CASSETTE TRANSPORTER SUBFAMILY A ABCA"/>
    <property type="match status" value="1"/>
</dbReference>
<keyword evidence="2" id="KW-0813">Transport</keyword>
<proteinExistence type="predicted"/>
<dbReference type="InterPro" id="IPR026082">
    <property type="entry name" value="ABCA"/>
</dbReference>
<name>A0A1J1I2J0_9DIPT</name>
<keyword evidence="8 9" id="KW-0472">Membrane</keyword>
<evidence type="ECO:0000256" key="6">
    <source>
        <dbReference type="ARBA" id="ARBA00022840"/>
    </source>
</evidence>
<feature type="transmembrane region" description="Helical" evidence="9">
    <location>
        <begin position="1132"/>
        <end position="1151"/>
    </location>
</feature>
<feature type="transmembrane region" description="Helical" evidence="9">
    <location>
        <begin position="1163"/>
        <end position="1187"/>
    </location>
</feature>
<feature type="transmembrane region" description="Helical" evidence="9">
    <location>
        <begin position="283"/>
        <end position="308"/>
    </location>
</feature>
<evidence type="ECO:0000256" key="4">
    <source>
        <dbReference type="ARBA" id="ARBA00022737"/>
    </source>
</evidence>
<sequence>MSFEKYRILLWKNWIIQKRHYKSGIFEILFPVLLIILFTWVKYDFTKNSYYNESSVRISESSYNDLNRCMYGSFEYAFAYSPKSPWIEDFFQKTFNDSIKYDRLGSITAFENAEALNEFLINSENEELVGIEFEDSLKDSVDKPKVFKFALRFYDYNSYYYYPHYCMQSLFYELEASFIDTFDHPELPQLYSDSSIYYIISNEEDFFGILKLIKMTHVLQNVAIERESRLKETMRIMGLSNTLHWTGWFTSSFVILLLAFTLVVIILKFKIISGTALLEHSNIFLIWLLFMIYSIALITFAFLISVIFKKATTAGNLGTIIYLATFVFFFQFRNSFRSMNYFLKFIYCLPLNTGLAQVISIVYDYEKAKIGLQFSNLTSHINSSSFSVLEVMLALLIASILQLLLMIYIEQVFVGTIGIARPWYFPLSPLLRLFKKQKNVRRQSNGEVKNDGEDFEQDPSNIKAGIEIMKLSKYFGPSKVVDNFNLKIFENQITVLLGHNGAGKTTTMNMLTGLITPSSGTAFLNGHDVITNISEARSSLGLCPQHNILIDEMTVAEHIILFCRLKGVKDMREITEEIDKFANLLEMQDKMNELSKSLSGGQKRKLSIAVALCGNSRIVMLDEPTSGLDAGARRSLWNLLIEEKKNRTILLTTHNMDEADVLGDRIAIMNEGKLQTVGSSFFLKKRFGSGYKFICVKKEGCNPNNILDTLKVFAPDSYIELDDQTETVFIIKEEHLHNFHKMFKKIEDEIENLKISTFGCSMTTLEEVFIKVGTSASKSEEKSSNKTNFNDFTPSRKVTGLSLILYQMYAMIWIKFHYTRRNFYTIGWLIIISALVIYILMVTPITFSYNSYNGVSHIQDLTLEALNETMTVVKDDGSNPRLVETYVGLFSGKAQVEVFSDGFEEALLEMYRLSQETVDEKYLIGAVFSEDMILAFSKYRFDLSYYTSIISSHTMNRAILKYVAGSEYDMSIADKFYKFSSDGTTTQTTTTTTTEESTTINEDTPEDLLYEAEIILNFIYMFLMFYFILCYWPSAFIAIKVKERVRRSKLLQFISGTNRFTYWLTSFFIDFVTMLIVIYTVVGIVALNQRAFFRTGEQLGTLMAVFSFYSFTAIPFIYIASFLFAKPATAETLVSVYGLICGILYVVYASFKFFWKLELFSSFLYWIFIFLGPFSLIDCFVKLSFGYYKGHYDDTDYNAFRFHEDSLGTNIVMFFVSGIFFISICLLKDHFLFGKLIFKLFKSYQYVPKNSNSYIDDDVKNEEEKVQKMEKHQLKQENLLLKDLSKLYGRNVAVNKLNLSVDNGECFGLLGINGAGKTSTFKMMTGDEIISSGDAWIQGYSMENSMIKAQKAIGYCPQFDAFTFELSGRENMKAFALVRGIPRNEIDKISMKLATELGFQMHLEKKAKDYSGGNKRKLSTALALLGDPNLIFLDEPTTGIDPYSKRQLWTIINKIRYSGKSIILTSHSMEECEALCTRIAIMASGEFKCLGSVQHLKNKFSKGYILTIKMKQDNEQLLNEIRTRVHNTFASSQFKEKYMELLTFHITSVDLKWSAIFGKMFELKAEMEISDFSITQMSLEQVFLHFTREGQSSNVGSANLIRV</sequence>
<evidence type="ECO:0000313" key="11">
    <source>
        <dbReference type="EMBL" id="CRK94501.1"/>
    </source>
</evidence>
<evidence type="ECO:0000313" key="12">
    <source>
        <dbReference type="Proteomes" id="UP000183832"/>
    </source>
</evidence>
<dbReference type="InterPro" id="IPR017871">
    <property type="entry name" value="ABC_transporter-like_CS"/>
</dbReference>
<feature type="transmembrane region" description="Helical" evidence="9">
    <location>
        <begin position="21"/>
        <end position="41"/>
    </location>
</feature>
<feature type="domain" description="ABC transporter" evidence="10">
    <location>
        <begin position="1279"/>
        <end position="1509"/>
    </location>
</feature>
<feature type="transmembrane region" description="Helical" evidence="9">
    <location>
        <begin position="822"/>
        <end position="841"/>
    </location>
</feature>
<dbReference type="STRING" id="568069.A0A1J1I2J0"/>
<dbReference type="Pfam" id="PF23321">
    <property type="entry name" value="R1_ABCA1"/>
    <property type="match status" value="1"/>
</dbReference>
<dbReference type="GO" id="GO:0140359">
    <property type="term" value="F:ABC-type transporter activity"/>
    <property type="evidence" value="ECO:0007669"/>
    <property type="project" value="InterPro"/>
</dbReference>
<evidence type="ECO:0000256" key="8">
    <source>
        <dbReference type="ARBA" id="ARBA00023136"/>
    </source>
</evidence>
<dbReference type="InterPro" id="IPR003439">
    <property type="entry name" value="ABC_transporter-like_ATP-bd"/>
</dbReference>
<dbReference type="Proteomes" id="UP000183832">
    <property type="component" value="Unassembled WGS sequence"/>
</dbReference>
<evidence type="ECO:0000256" key="9">
    <source>
        <dbReference type="SAM" id="Phobius"/>
    </source>
</evidence>
<dbReference type="PROSITE" id="PS00211">
    <property type="entry name" value="ABC_TRANSPORTER_1"/>
    <property type="match status" value="1"/>
</dbReference>
<dbReference type="EMBL" id="CVRI01000039">
    <property type="protein sequence ID" value="CRK94501.1"/>
    <property type="molecule type" value="Genomic_DNA"/>
</dbReference>
<keyword evidence="6" id="KW-0067">ATP-binding</keyword>
<dbReference type="FunFam" id="3.40.50.300:FF:000327">
    <property type="entry name" value="ATP-binding cassette sub-family A member 3"/>
    <property type="match status" value="1"/>
</dbReference>
<feature type="transmembrane region" description="Helical" evidence="9">
    <location>
        <begin position="345"/>
        <end position="365"/>
    </location>
</feature>
<dbReference type="OrthoDB" id="7786135at2759"/>
<dbReference type="CDD" id="cd03263">
    <property type="entry name" value="ABC_subfamily_A"/>
    <property type="match status" value="2"/>
</dbReference>
<dbReference type="SUPFAM" id="SSF52540">
    <property type="entry name" value="P-loop containing nucleoside triphosphate hydrolases"/>
    <property type="match status" value="2"/>
</dbReference>
<keyword evidence="5" id="KW-0547">Nucleotide-binding</keyword>
<evidence type="ECO:0000256" key="3">
    <source>
        <dbReference type="ARBA" id="ARBA00022692"/>
    </source>
</evidence>
<feature type="transmembrane region" description="Helical" evidence="9">
    <location>
        <begin position="314"/>
        <end position="333"/>
    </location>
</feature>
<reference evidence="11 12" key="1">
    <citation type="submission" date="2015-04" db="EMBL/GenBank/DDBJ databases">
        <authorList>
            <person name="Syromyatnikov M.Y."/>
            <person name="Popov V.N."/>
        </authorList>
    </citation>
    <scope>NUCLEOTIDE SEQUENCE [LARGE SCALE GENOMIC DNA]</scope>
</reference>
<feature type="transmembrane region" description="Helical" evidence="9">
    <location>
        <begin position="1060"/>
        <end position="1087"/>
    </location>
</feature>
<dbReference type="SMART" id="SM00382">
    <property type="entry name" value="AAA"/>
    <property type="match status" value="2"/>
</dbReference>
<feature type="transmembrane region" description="Helical" evidence="9">
    <location>
        <begin position="1018"/>
        <end position="1040"/>
    </location>
</feature>
<dbReference type="FunFam" id="3.40.50.300:FF:000298">
    <property type="entry name" value="ATP-binding cassette sub-family A member 12"/>
    <property type="match status" value="1"/>
</dbReference>
<evidence type="ECO:0000256" key="1">
    <source>
        <dbReference type="ARBA" id="ARBA00004141"/>
    </source>
</evidence>
<dbReference type="GO" id="GO:0005319">
    <property type="term" value="F:lipid transporter activity"/>
    <property type="evidence" value="ECO:0007669"/>
    <property type="project" value="TreeGrafter"/>
</dbReference>
<dbReference type="Pfam" id="PF00005">
    <property type="entry name" value="ABC_tran"/>
    <property type="match status" value="2"/>
</dbReference>
<feature type="transmembrane region" description="Helical" evidence="9">
    <location>
        <begin position="245"/>
        <end position="271"/>
    </location>
</feature>
<evidence type="ECO:0000256" key="7">
    <source>
        <dbReference type="ARBA" id="ARBA00022989"/>
    </source>
</evidence>
<dbReference type="InterPro" id="IPR013525">
    <property type="entry name" value="ABC2_TM"/>
</dbReference>
<dbReference type="InterPro" id="IPR003593">
    <property type="entry name" value="AAA+_ATPase"/>
</dbReference>
<organism evidence="11 12">
    <name type="scientific">Clunio marinus</name>
    <dbReference type="NCBI Taxonomy" id="568069"/>
    <lineage>
        <taxon>Eukaryota</taxon>
        <taxon>Metazoa</taxon>
        <taxon>Ecdysozoa</taxon>
        <taxon>Arthropoda</taxon>
        <taxon>Hexapoda</taxon>
        <taxon>Insecta</taxon>
        <taxon>Pterygota</taxon>
        <taxon>Neoptera</taxon>
        <taxon>Endopterygota</taxon>
        <taxon>Diptera</taxon>
        <taxon>Nematocera</taxon>
        <taxon>Chironomoidea</taxon>
        <taxon>Chironomidae</taxon>
        <taxon>Clunio</taxon>
    </lineage>
</organism>
<dbReference type="GO" id="GO:0005524">
    <property type="term" value="F:ATP binding"/>
    <property type="evidence" value="ECO:0007669"/>
    <property type="project" value="UniProtKB-KW"/>
</dbReference>
<dbReference type="PROSITE" id="PS50893">
    <property type="entry name" value="ABC_TRANSPORTER_2"/>
    <property type="match status" value="2"/>
</dbReference>
<keyword evidence="4" id="KW-0677">Repeat</keyword>
<keyword evidence="7 9" id="KW-1133">Transmembrane helix</keyword>
<gene>
    <name evidence="11" type="ORF">CLUMA_CG008006</name>
</gene>
<feature type="transmembrane region" description="Helical" evidence="9">
    <location>
        <begin position="385"/>
        <end position="409"/>
    </location>
</feature>
<keyword evidence="12" id="KW-1185">Reference proteome</keyword>
<evidence type="ECO:0000259" key="10">
    <source>
        <dbReference type="PROSITE" id="PS50893"/>
    </source>
</evidence>
<accession>A0A1J1I2J0</accession>
<evidence type="ECO:0000256" key="2">
    <source>
        <dbReference type="ARBA" id="ARBA00022448"/>
    </source>
</evidence>
<protein>
    <submittedName>
        <fullName evidence="11">CLUMA_CG008006, isoform A</fullName>
    </submittedName>
</protein>
<dbReference type="InterPro" id="IPR056264">
    <property type="entry name" value="R2_ABCA1-4-like"/>
</dbReference>
<feature type="transmembrane region" description="Helical" evidence="9">
    <location>
        <begin position="1099"/>
        <end position="1120"/>
    </location>
</feature>
<feature type="transmembrane region" description="Helical" evidence="9">
    <location>
        <begin position="1207"/>
        <end position="1227"/>
    </location>
</feature>
<dbReference type="GO" id="GO:0016020">
    <property type="term" value="C:membrane"/>
    <property type="evidence" value="ECO:0007669"/>
    <property type="project" value="UniProtKB-SubCell"/>
</dbReference>
<feature type="domain" description="ABC transporter" evidence="10">
    <location>
        <begin position="466"/>
        <end position="696"/>
    </location>
</feature>
<dbReference type="PANTHER" id="PTHR19229:SF250">
    <property type="entry name" value="ABC TRANSPORTER DOMAIN-CONTAINING PROTEIN-RELATED"/>
    <property type="match status" value="1"/>
</dbReference>
<dbReference type="Pfam" id="PF12698">
    <property type="entry name" value="ABC2_membrane_3"/>
    <property type="match status" value="2"/>
</dbReference>
<dbReference type="InterPro" id="IPR027417">
    <property type="entry name" value="P-loop_NTPase"/>
</dbReference>
<comment type="subcellular location">
    <subcellularLocation>
        <location evidence="1">Membrane</location>
        <topology evidence="1">Multi-pass membrane protein</topology>
    </subcellularLocation>
</comment>
<dbReference type="Gene3D" id="3.40.50.300">
    <property type="entry name" value="P-loop containing nucleotide triphosphate hydrolases"/>
    <property type="match status" value="2"/>
</dbReference>